<keyword evidence="1 3" id="KW-0597">Phosphoprotein</keyword>
<dbReference type="Pfam" id="PF00072">
    <property type="entry name" value="Response_reg"/>
    <property type="match status" value="1"/>
</dbReference>
<gene>
    <name evidence="5" type="ORF">AUJ66_06885</name>
</gene>
<evidence type="ECO:0000256" key="2">
    <source>
        <dbReference type="ARBA" id="ARBA00023012"/>
    </source>
</evidence>
<evidence type="ECO:0000313" key="6">
    <source>
        <dbReference type="Proteomes" id="UP000182278"/>
    </source>
</evidence>
<dbReference type="EMBL" id="MNUO01000106">
    <property type="protein sequence ID" value="OIN96266.1"/>
    <property type="molecule type" value="Genomic_DNA"/>
</dbReference>
<sequence length="206" mass="24224">MRTFKEIKWDIKKGAGIYRTIYTSRLCNWIINGIIKEGDVFVWRSGFSGWRKPEELEELIPFFEEYKKKQLRELKKERKVLIPRKKIKKILIVDDEKDMCWLLSEALCKRRYKVTTASTGKEGIAQVKKEIPDLVFLDLKLPDTDGTKVLHRIKKINPKIAVCIITAYGTPDLRKEARNKGASYFLDKPFTIKEILRAIRESSKRF</sequence>
<dbReference type="SUPFAM" id="SSF52172">
    <property type="entry name" value="CheY-like"/>
    <property type="match status" value="1"/>
</dbReference>
<reference evidence="5 6" key="1">
    <citation type="journal article" date="2016" name="Environ. Microbiol.">
        <title>Genomic resolution of a cold subsurface aquifer community provides metabolic insights for novel microbes adapted to high CO concentrations.</title>
        <authorList>
            <person name="Probst A.J."/>
            <person name="Castelle C.J."/>
            <person name="Singh A."/>
            <person name="Brown C.T."/>
            <person name="Anantharaman K."/>
            <person name="Sharon I."/>
            <person name="Hug L.A."/>
            <person name="Burstein D."/>
            <person name="Emerson J.B."/>
            <person name="Thomas B.C."/>
            <person name="Banfield J.F."/>
        </authorList>
    </citation>
    <scope>NUCLEOTIDE SEQUENCE [LARGE SCALE GENOMIC DNA]</scope>
    <source>
        <strain evidence="5">CG1_02_38_46</strain>
    </source>
</reference>
<dbReference type="PANTHER" id="PTHR44591:SF14">
    <property type="entry name" value="PROTEIN PILG"/>
    <property type="match status" value="1"/>
</dbReference>
<dbReference type="PANTHER" id="PTHR44591">
    <property type="entry name" value="STRESS RESPONSE REGULATOR PROTEIN 1"/>
    <property type="match status" value="1"/>
</dbReference>
<dbReference type="InterPro" id="IPR001789">
    <property type="entry name" value="Sig_transdc_resp-reg_receiver"/>
</dbReference>
<protein>
    <recommendedName>
        <fullName evidence="4">Response regulatory domain-containing protein</fullName>
    </recommendedName>
</protein>
<evidence type="ECO:0000259" key="4">
    <source>
        <dbReference type="PROSITE" id="PS50110"/>
    </source>
</evidence>
<evidence type="ECO:0000256" key="3">
    <source>
        <dbReference type="PROSITE-ProRule" id="PRU00169"/>
    </source>
</evidence>
<dbReference type="SMART" id="SM00448">
    <property type="entry name" value="REC"/>
    <property type="match status" value="1"/>
</dbReference>
<dbReference type="STRING" id="1817893.AUJ66_06885"/>
<accession>A0A1J4SC22</accession>
<dbReference type="Proteomes" id="UP000182278">
    <property type="component" value="Unassembled WGS sequence"/>
</dbReference>
<evidence type="ECO:0000256" key="1">
    <source>
        <dbReference type="ARBA" id="ARBA00022553"/>
    </source>
</evidence>
<feature type="modified residue" description="4-aspartylphosphate" evidence="3">
    <location>
        <position position="138"/>
    </location>
</feature>
<evidence type="ECO:0000313" key="5">
    <source>
        <dbReference type="EMBL" id="OIN96266.1"/>
    </source>
</evidence>
<proteinExistence type="predicted"/>
<dbReference type="CDD" id="cd00156">
    <property type="entry name" value="REC"/>
    <property type="match status" value="1"/>
</dbReference>
<organism evidence="5 6">
    <name type="scientific">Candidatus Desantisbacteria bacterium CG1_02_38_46</name>
    <dbReference type="NCBI Taxonomy" id="1817893"/>
    <lineage>
        <taxon>Bacteria</taxon>
        <taxon>Candidatus Desantisiibacteriota</taxon>
    </lineage>
</organism>
<dbReference type="InterPro" id="IPR050595">
    <property type="entry name" value="Bact_response_regulator"/>
</dbReference>
<dbReference type="GO" id="GO:0000160">
    <property type="term" value="P:phosphorelay signal transduction system"/>
    <property type="evidence" value="ECO:0007669"/>
    <property type="project" value="UniProtKB-KW"/>
</dbReference>
<dbReference type="Gene3D" id="3.40.50.2300">
    <property type="match status" value="1"/>
</dbReference>
<dbReference type="PROSITE" id="PS50110">
    <property type="entry name" value="RESPONSE_REGULATORY"/>
    <property type="match status" value="1"/>
</dbReference>
<dbReference type="InterPro" id="IPR011006">
    <property type="entry name" value="CheY-like_superfamily"/>
</dbReference>
<feature type="domain" description="Response regulatory" evidence="4">
    <location>
        <begin position="89"/>
        <end position="203"/>
    </location>
</feature>
<keyword evidence="2" id="KW-0902">Two-component regulatory system</keyword>
<name>A0A1J4SC22_9BACT</name>
<dbReference type="AlphaFoldDB" id="A0A1J4SC22"/>
<comment type="caution">
    <text evidence="5">The sequence shown here is derived from an EMBL/GenBank/DDBJ whole genome shotgun (WGS) entry which is preliminary data.</text>
</comment>